<proteinExistence type="predicted"/>
<accession>A0AAJ5WIH8</accession>
<organism evidence="3 4">
    <name type="scientific">Candidatus Pseudomonas phytovorans</name>
    <dbReference type="NCBI Taxonomy" id="3121377"/>
    <lineage>
        <taxon>Bacteria</taxon>
        <taxon>Pseudomonadati</taxon>
        <taxon>Pseudomonadota</taxon>
        <taxon>Gammaproteobacteria</taxon>
        <taxon>Pseudomonadales</taxon>
        <taxon>Pseudomonadaceae</taxon>
        <taxon>Pseudomonas</taxon>
    </lineage>
</organism>
<dbReference type="Proteomes" id="UP001216329">
    <property type="component" value="Chromosome"/>
</dbReference>
<dbReference type="InterPro" id="IPR057727">
    <property type="entry name" value="WCX_dom"/>
</dbReference>
<feature type="domain" description="WCX" evidence="2">
    <location>
        <begin position="279"/>
        <end position="350"/>
    </location>
</feature>
<evidence type="ECO:0000313" key="3">
    <source>
        <dbReference type="EMBL" id="WEK30404.1"/>
    </source>
</evidence>
<name>A0AAJ5WIH8_9PSED</name>
<evidence type="ECO:0000259" key="2">
    <source>
        <dbReference type="Pfam" id="PF25583"/>
    </source>
</evidence>
<dbReference type="PANTHER" id="PTHR34580">
    <property type="match status" value="1"/>
</dbReference>
<sequence length="358" mass="40812">MINRAHRRDYLRQILHAAGEPVSTAAVHALLVGWVRRHGDDADDHHDKTTIRDLKVLEELDYAQSQTDPEDKRKLLWSAVGRSHSLVLSPADAMSLSAIFQHAERFGLQSATEELKGLRDYAERVMQDGSVRKLNFSKRITSGTRFTQLQPGKYRAQHLKRLQTAILQNEPLEVWYRPRNADDVECVYQLKPLGLSHQDSNIYLSAYVAEEQWLGKAPDPAVPRGKYSSNGPNRLCALMLHRITKVEPGKRIIDDPEGYDIHADEAQKDLVTIHSAAQKTRLRLSQNLYNRLSENPLDKNQKLLQEGDKWLLTCKVRDTQGLRLFLMANAADIEVLEPLALRAHIHEMLALALKTYEQ</sequence>
<dbReference type="PANTHER" id="PTHR34580:SF1">
    <property type="entry name" value="PROTEIN PAFC"/>
    <property type="match status" value="1"/>
</dbReference>
<dbReference type="PROSITE" id="PS52050">
    <property type="entry name" value="WYL"/>
    <property type="match status" value="1"/>
</dbReference>
<dbReference type="Pfam" id="PF25583">
    <property type="entry name" value="WCX"/>
    <property type="match status" value="1"/>
</dbReference>
<dbReference type="EMBL" id="CP119325">
    <property type="protein sequence ID" value="WEK30404.1"/>
    <property type="molecule type" value="Genomic_DNA"/>
</dbReference>
<gene>
    <name evidence="3" type="ORF">P0Y58_26520</name>
</gene>
<feature type="domain" description="WYL" evidence="1">
    <location>
        <begin position="158"/>
        <end position="209"/>
    </location>
</feature>
<dbReference type="InterPro" id="IPR026881">
    <property type="entry name" value="WYL_dom"/>
</dbReference>
<reference evidence="3" key="1">
    <citation type="submission" date="2023-03" db="EMBL/GenBank/DDBJ databases">
        <title>Andean soil-derived lignocellulolytic bacterial consortium as a source of novel taxa and putative plastic-active enzymes.</title>
        <authorList>
            <person name="Diaz-Garcia L."/>
            <person name="Chuvochina M."/>
            <person name="Feuerriegel G."/>
            <person name="Bunk B."/>
            <person name="Sproer C."/>
            <person name="Streit W.R."/>
            <person name="Rodriguez L.M."/>
            <person name="Overmann J."/>
            <person name="Jimenez D.J."/>
        </authorList>
    </citation>
    <scope>NUCLEOTIDE SEQUENCE</scope>
    <source>
        <strain evidence="3">MAG 876</strain>
    </source>
</reference>
<evidence type="ECO:0000313" key="4">
    <source>
        <dbReference type="Proteomes" id="UP001216329"/>
    </source>
</evidence>
<evidence type="ECO:0000259" key="1">
    <source>
        <dbReference type="Pfam" id="PF13280"/>
    </source>
</evidence>
<protein>
    <submittedName>
        <fullName evidence="3">WYL domain-containing protein</fullName>
    </submittedName>
</protein>
<dbReference type="Pfam" id="PF13280">
    <property type="entry name" value="WYL"/>
    <property type="match status" value="1"/>
</dbReference>
<dbReference type="InterPro" id="IPR051534">
    <property type="entry name" value="CBASS_pafABC_assoc_protein"/>
</dbReference>
<dbReference type="AlphaFoldDB" id="A0AAJ5WIH8"/>